<dbReference type="GO" id="GO:0005856">
    <property type="term" value="C:cytoskeleton"/>
    <property type="evidence" value="ECO:0007669"/>
    <property type="project" value="UniProtKB-SubCell"/>
</dbReference>
<name>A0AAN8UD85_SOLBU</name>
<evidence type="ECO:0000313" key="7">
    <source>
        <dbReference type="EMBL" id="KAK6803121.1"/>
    </source>
</evidence>
<comment type="subcellular location">
    <subcellularLocation>
        <location evidence="1">Cytoplasm</location>
        <location evidence="1">Cytoskeleton</location>
    </subcellularLocation>
</comment>
<evidence type="ECO:0000256" key="5">
    <source>
        <dbReference type="ARBA" id="ARBA00022840"/>
    </source>
</evidence>
<evidence type="ECO:0000313" key="8">
    <source>
        <dbReference type="Proteomes" id="UP001371456"/>
    </source>
</evidence>
<evidence type="ECO:0000256" key="1">
    <source>
        <dbReference type="ARBA" id="ARBA00004245"/>
    </source>
</evidence>
<dbReference type="InterPro" id="IPR004000">
    <property type="entry name" value="Actin"/>
</dbReference>
<dbReference type="Gene3D" id="3.30.420.40">
    <property type="match status" value="3"/>
</dbReference>
<dbReference type="FunFam" id="3.30.420.40:FF:000404">
    <property type="entry name" value="Major actin"/>
    <property type="match status" value="1"/>
</dbReference>
<keyword evidence="3" id="KW-0963">Cytoplasm</keyword>
<keyword evidence="5" id="KW-0067">ATP-binding</keyword>
<protein>
    <recommendedName>
        <fullName evidence="9">Actin</fullName>
    </recommendedName>
</protein>
<organism evidence="7 8">
    <name type="scientific">Solanum bulbocastanum</name>
    <name type="common">Wild potato</name>
    <dbReference type="NCBI Taxonomy" id="147425"/>
    <lineage>
        <taxon>Eukaryota</taxon>
        <taxon>Viridiplantae</taxon>
        <taxon>Streptophyta</taxon>
        <taxon>Embryophyta</taxon>
        <taxon>Tracheophyta</taxon>
        <taxon>Spermatophyta</taxon>
        <taxon>Magnoliopsida</taxon>
        <taxon>eudicotyledons</taxon>
        <taxon>Gunneridae</taxon>
        <taxon>Pentapetalae</taxon>
        <taxon>asterids</taxon>
        <taxon>lamiids</taxon>
        <taxon>Solanales</taxon>
        <taxon>Solanaceae</taxon>
        <taxon>Solanoideae</taxon>
        <taxon>Solaneae</taxon>
        <taxon>Solanum</taxon>
    </lineage>
</organism>
<dbReference type="EMBL" id="JBANQN010000001">
    <property type="protein sequence ID" value="KAK6803121.1"/>
    <property type="molecule type" value="Genomic_DNA"/>
</dbReference>
<dbReference type="GO" id="GO:0005524">
    <property type="term" value="F:ATP binding"/>
    <property type="evidence" value="ECO:0007669"/>
    <property type="project" value="UniProtKB-KW"/>
</dbReference>
<keyword evidence="4" id="KW-0547">Nucleotide-binding</keyword>
<comment type="caution">
    <text evidence="7">The sequence shown here is derived from an EMBL/GenBank/DDBJ whole genome shotgun (WGS) entry which is preliminary data.</text>
</comment>
<evidence type="ECO:0000256" key="2">
    <source>
        <dbReference type="ARBA" id="ARBA00006752"/>
    </source>
</evidence>
<dbReference type="Pfam" id="PF00022">
    <property type="entry name" value="Actin"/>
    <property type="match status" value="2"/>
</dbReference>
<reference evidence="7 8" key="1">
    <citation type="submission" date="2024-02" db="EMBL/GenBank/DDBJ databases">
        <title>de novo genome assembly of Solanum bulbocastanum strain 11H21.</title>
        <authorList>
            <person name="Hosaka A.J."/>
        </authorList>
    </citation>
    <scope>NUCLEOTIDE SEQUENCE [LARGE SCALE GENOMIC DNA]</scope>
    <source>
        <tissue evidence="7">Young leaves</tissue>
    </source>
</reference>
<evidence type="ECO:0008006" key="9">
    <source>
        <dbReference type="Google" id="ProtNLM"/>
    </source>
</evidence>
<evidence type="ECO:0000256" key="6">
    <source>
        <dbReference type="ARBA" id="ARBA00023212"/>
    </source>
</evidence>
<sequence length="184" mass="20393">MRCDDDIRNYLFANIVLSGGSTMVPGITERMSKEIIALAPSYTKIKVIEPPERKCNTWIVGSVLASLSTFQQPSLFGMGPTGIHEKVYNSIMKNDVDIRNDLFLNIVLSGGLTIFPGIAERMSNEITALAPISMKIEVIAPPKRKHNTWMGGSILAFLNTFNRKLITNGEYDEFGPSVVHMKCL</sequence>
<gene>
    <name evidence="7" type="ORF">RDI58_000905</name>
</gene>
<accession>A0AAN8UD85</accession>
<evidence type="ECO:0000256" key="4">
    <source>
        <dbReference type="ARBA" id="ARBA00022741"/>
    </source>
</evidence>
<keyword evidence="8" id="KW-1185">Reference proteome</keyword>
<dbReference type="SUPFAM" id="SSF53067">
    <property type="entry name" value="Actin-like ATPase domain"/>
    <property type="match status" value="2"/>
</dbReference>
<dbReference type="Proteomes" id="UP001371456">
    <property type="component" value="Unassembled WGS sequence"/>
</dbReference>
<proteinExistence type="inferred from homology"/>
<evidence type="ECO:0000256" key="3">
    <source>
        <dbReference type="ARBA" id="ARBA00022490"/>
    </source>
</evidence>
<comment type="similarity">
    <text evidence="2">Belongs to the actin family.</text>
</comment>
<keyword evidence="6" id="KW-0206">Cytoskeleton</keyword>
<dbReference type="PANTHER" id="PTHR11937">
    <property type="entry name" value="ACTIN"/>
    <property type="match status" value="1"/>
</dbReference>
<dbReference type="InterPro" id="IPR043129">
    <property type="entry name" value="ATPase_NBD"/>
</dbReference>
<dbReference type="AlphaFoldDB" id="A0AAN8UD85"/>